<reference evidence="2" key="1">
    <citation type="journal article" date="2019" name="Int. J. Syst. Evol. Microbiol.">
        <title>The Global Catalogue of Microorganisms (GCM) 10K type strain sequencing project: providing services to taxonomists for standard genome sequencing and annotation.</title>
        <authorList>
            <consortium name="The Broad Institute Genomics Platform"/>
            <consortium name="The Broad Institute Genome Sequencing Center for Infectious Disease"/>
            <person name="Wu L."/>
            <person name="Ma J."/>
        </authorList>
    </citation>
    <scope>NUCLEOTIDE SEQUENCE [LARGE SCALE GENOMIC DNA]</scope>
    <source>
        <strain evidence="2">CCUG 46385</strain>
    </source>
</reference>
<dbReference type="RefSeq" id="WP_379788721.1">
    <property type="nucleotide sequence ID" value="NZ_JBHSHL010000038.1"/>
</dbReference>
<dbReference type="EMBL" id="JBHSHL010000038">
    <property type="protein sequence ID" value="MFC4805178.1"/>
    <property type="molecule type" value="Genomic_DNA"/>
</dbReference>
<organism evidence="1 2">
    <name type="scientific">Filifactor villosus</name>
    <dbReference type="NCBI Taxonomy" id="29374"/>
    <lineage>
        <taxon>Bacteria</taxon>
        <taxon>Bacillati</taxon>
        <taxon>Bacillota</taxon>
        <taxon>Clostridia</taxon>
        <taxon>Peptostreptococcales</taxon>
        <taxon>Filifactoraceae</taxon>
        <taxon>Filifactor</taxon>
    </lineage>
</organism>
<evidence type="ECO:0000313" key="1">
    <source>
        <dbReference type="EMBL" id="MFC4805178.1"/>
    </source>
</evidence>
<keyword evidence="2" id="KW-1185">Reference proteome</keyword>
<sequence>MFPNYLDGAKVLFYSQKDDFGKVNYSTGEKYSDIKYLAICRYGNNKEYYLFSCNEDFEVVGDFSFDSVEECKEVAGNSNKGKDIIWTEKTQSKAEFTFEEIKYFLLKSIEEYDCEAELSIYFEGKLYEYMIIIYKEYCSFHRCGTKEIRSGERKFKTLDELYIARQVDDIVLARDWDHINAFDCMDFELLGFWE</sequence>
<proteinExistence type="predicted"/>
<dbReference type="Proteomes" id="UP001595916">
    <property type="component" value="Unassembled WGS sequence"/>
</dbReference>
<protein>
    <submittedName>
        <fullName evidence="1">Uncharacterized protein</fullName>
    </submittedName>
</protein>
<comment type="caution">
    <text evidence="1">The sequence shown here is derived from an EMBL/GenBank/DDBJ whole genome shotgun (WGS) entry which is preliminary data.</text>
</comment>
<evidence type="ECO:0000313" key="2">
    <source>
        <dbReference type="Proteomes" id="UP001595916"/>
    </source>
</evidence>
<accession>A0ABV9QML7</accession>
<gene>
    <name evidence="1" type="ORF">ACFO4R_08790</name>
</gene>
<name>A0ABV9QML7_9FIRM</name>